<keyword evidence="4" id="KW-1185">Reference proteome</keyword>
<dbReference type="Proteomes" id="UP000236454">
    <property type="component" value="Unassembled WGS sequence"/>
</dbReference>
<feature type="region of interest" description="Disordered" evidence="1">
    <location>
        <begin position="156"/>
        <end position="177"/>
    </location>
</feature>
<dbReference type="RefSeq" id="WP_090248348.1">
    <property type="nucleotide sequence ID" value="NZ_FPAS01000002.1"/>
</dbReference>
<feature type="chain" id="PRO_5014822151" evidence="2">
    <location>
        <begin position="17"/>
        <end position="828"/>
    </location>
</feature>
<name>A0A1I6ZYJ4_9FLAO</name>
<keyword evidence="2" id="KW-0732">Signal</keyword>
<protein>
    <submittedName>
        <fullName evidence="3">CarboxypepD_reg-like domain-containing protein</fullName>
    </submittedName>
</protein>
<accession>A0A1I6ZYJ4</accession>
<dbReference type="Gene3D" id="2.60.40.1120">
    <property type="entry name" value="Carboxypeptidase-like, regulatory domain"/>
    <property type="match status" value="1"/>
</dbReference>
<evidence type="ECO:0000313" key="3">
    <source>
        <dbReference type="EMBL" id="SFT67736.1"/>
    </source>
</evidence>
<evidence type="ECO:0000313" key="4">
    <source>
        <dbReference type="Proteomes" id="UP000236454"/>
    </source>
</evidence>
<evidence type="ECO:0000256" key="1">
    <source>
        <dbReference type="SAM" id="MobiDB-lite"/>
    </source>
</evidence>
<sequence length="828" mass="96905">MKQLLLILFIFCSNLAAVGQDVLKGKVVDENFQPIPFVDIFLRGQDNQYRVRSDANGDYILNLENGSYRVIYAATGYEKKEVFLTVKKGENIQNVQLFPMRIQDIDGVEISGSKKNPGREIILKVVRRKDSLDFNQYAHQCDVYIKATEKIQRLEQEPKERSFRKKKQEEEPKDSVTKDKSLELLRNFNMIEVGLERSYAPYNKVREVRNAFEQRGARRNYLYFTTTAKSNFNFFKNTLFLDDLNESPIPSPISTVGVLSYKYKLVEVIEKDSIKTFKIEIKARSSATSTLSGFIYVQDQTWMVEKLQLTLSGGNLYMYDYFTIEQDFDLSRDTVCVLMQQTMNYGVSHKESIHQCRTIVKYSNYNFNVNFPPKYFGNEVAITTQEAYERDTTYWNAARPEPLTPEELEYVRKRDSIYTLVHSEGYLDSIDSIANRITYVDVLLNGIDFINRDKGRQWVLGSLAAAIQPVYIAGPRVGEMLWWDKKWENEKRLDTYTHLHYGFLNQDIKGRVSARYLYDPFKTVRIGAAVSHDYGVIRSNDGVTNMILRENFIEKTTLSVYHNYELINGMMFNVELNFTERRSVAEGTKFIEDFDEVLDNKPPASFDTYQAFMSKIHLSYTPFQKYMREPNRKVILGSRWPTVYMYWEKGIPTLFGSDVNHDYLLFGLRQSFKISTFGTSSYHVKSGRFLNTKVLREIDYKYHRRSDPIYLTNPLTGYQDLDTSLPTLNWYFESHFIHHFNGALLNKVPFMKRLRVTSVAGGGYLYVPEHKWTHYEMFAGIERVFKLKKQRFRLGLYYVASDGNQIKARSTVRISMNFLDPEDMTFWY</sequence>
<gene>
    <name evidence="3" type="ORF">SAMN05216474_1731</name>
</gene>
<proteinExistence type="predicted"/>
<dbReference type="InterPro" id="IPR043741">
    <property type="entry name" value="DUF5686"/>
</dbReference>
<dbReference type="OrthoDB" id="983143at2"/>
<feature type="signal peptide" evidence="2">
    <location>
        <begin position="1"/>
        <end position="16"/>
    </location>
</feature>
<dbReference type="EMBL" id="FPAS01000002">
    <property type="protein sequence ID" value="SFT67736.1"/>
    <property type="molecule type" value="Genomic_DNA"/>
</dbReference>
<dbReference type="SUPFAM" id="SSF49464">
    <property type="entry name" value="Carboxypeptidase regulatory domain-like"/>
    <property type="match status" value="1"/>
</dbReference>
<dbReference type="Pfam" id="PF13715">
    <property type="entry name" value="CarbopepD_reg_2"/>
    <property type="match status" value="1"/>
</dbReference>
<dbReference type="Pfam" id="PF18939">
    <property type="entry name" value="DUF5686"/>
    <property type="match status" value="1"/>
</dbReference>
<organism evidence="3 4">
    <name type="scientific">Lishizhenia tianjinensis</name>
    <dbReference type="NCBI Taxonomy" id="477690"/>
    <lineage>
        <taxon>Bacteria</taxon>
        <taxon>Pseudomonadati</taxon>
        <taxon>Bacteroidota</taxon>
        <taxon>Flavobacteriia</taxon>
        <taxon>Flavobacteriales</taxon>
        <taxon>Crocinitomicaceae</taxon>
        <taxon>Lishizhenia</taxon>
    </lineage>
</organism>
<dbReference type="AlphaFoldDB" id="A0A1I6ZYJ4"/>
<dbReference type="InterPro" id="IPR008969">
    <property type="entry name" value="CarboxyPept-like_regulatory"/>
</dbReference>
<evidence type="ECO:0000256" key="2">
    <source>
        <dbReference type="SAM" id="SignalP"/>
    </source>
</evidence>
<dbReference type="STRING" id="477690.SAMN05216474_1731"/>
<reference evidence="3 4" key="1">
    <citation type="submission" date="2016-10" db="EMBL/GenBank/DDBJ databases">
        <authorList>
            <person name="de Groot N.N."/>
        </authorList>
    </citation>
    <scope>NUCLEOTIDE SEQUENCE [LARGE SCALE GENOMIC DNA]</scope>
    <source>
        <strain evidence="3 4">CGMCC 1.7005</strain>
    </source>
</reference>